<feature type="compositionally biased region" description="Basic and acidic residues" evidence="1">
    <location>
        <begin position="43"/>
        <end position="55"/>
    </location>
</feature>
<evidence type="ECO:0000313" key="2">
    <source>
        <dbReference type="EMBL" id="KAJ8447033.1"/>
    </source>
</evidence>
<feature type="region of interest" description="Disordered" evidence="1">
    <location>
        <begin position="105"/>
        <end position="127"/>
    </location>
</feature>
<dbReference type="AlphaFoldDB" id="A0A9Q1KQH4"/>
<feature type="compositionally biased region" description="Basic and acidic residues" evidence="1">
    <location>
        <begin position="19"/>
        <end position="33"/>
    </location>
</feature>
<dbReference type="Proteomes" id="UP001153076">
    <property type="component" value="Unassembled WGS sequence"/>
</dbReference>
<evidence type="ECO:0000313" key="3">
    <source>
        <dbReference type="Proteomes" id="UP001153076"/>
    </source>
</evidence>
<feature type="region of interest" description="Disordered" evidence="1">
    <location>
        <begin position="14"/>
        <end position="61"/>
    </location>
</feature>
<protein>
    <submittedName>
        <fullName evidence="2">Uncharacterized protein</fullName>
    </submittedName>
</protein>
<name>A0A9Q1KQH4_9CARY</name>
<organism evidence="2 3">
    <name type="scientific">Carnegiea gigantea</name>
    <dbReference type="NCBI Taxonomy" id="171969"/>
    <lineage>
        <taxon>Eukaryota</taxon>
        <taxon>Viridiplantae</taxon>
        <taxon>Streptophyta</taxon>
        <taxon>Embryophyta</taxon>
        <taxon>Tracheophyta</taxon>
        <taxon>Spermatophyta</taxon>
        <taxon>Magnoliopsida</taxon>
        <taxon>eudicotyledons</taxon>
        <taxon>Gunneridae</taxon>
        <taxon>Pentapetalae</taxon>
        <taxon>Caryophyllales</taxon>
        <taxon>Cactineae</taxon>
        <taxon>Cactaceae</taxon>
        <taxon>Cactoideae</taxon>
        <taxon>Echinocereeae</taxon>
        <taxon>Carnegiea</taxon>
    </lineage>
</organism>
<accession>A0A9Q1KQH4</accession>
<dbReference type="EMBL" id="JAKOGI010000043">
    <property type="protein sequence ID" value="KAJ8447033.1"/>
    <property type="molecule type" value="Genomic_DNA"/>
</dbReference>
<comment type="caution">
    <text evidence="2">The sequence shown here is derived from an EMBL/GenBank/DDBJ whole genome shotgun (WGS) entry which is preliminary data.</text>
</comment>
<gene>
    <name evidence="2" type="ORF">Cgig2_033602</name>
</gene>
<sequence length="159" mass="18444">MPFFKKMRKIYKGEEEEDRAQQREEEDEQRTVEGARVTHRVRGSTELEQEARDEGGSASAGKNAWWGEFKVVTVVVDWEGDRRCWWRGYERVMDVNAAVVEEMYGGEGRNGSKGTAKNGEEDDSDMSEEKLWYSLKYKREMLVTIEVDSDVEVIFKGND</sequence>
<proteinExistence type="predicted"/>
<reference evidence="2" key="1">
    <citation type="submission" date="2022-04" db="EMBL/GenBank/DDBJ databases">
        <title>Carnegiea gigantea Genome sequencing and assembly v2.</title>
        <authorList>
            <person name="Copetti D."/>
            <person name="Sanderson M.J."/>
            <person name="Burquez A."/>
            <person name="Wojciechowski M.F."/>
        </authorList>
    </citation>
    <scope>NUCLEOTIDE SEQUENCE</scope>
    <source>
        <strain evidence="2">SGP5-SGP5p</strain>
        <tissue evidence="2">Aerial part</tissue>
    </source>
</reference>
<evidence type="ECO:0000256" key="1">
    <source>
        <dbReference type="SAM" id="MobiDB-lite"/>
    </source>
</evidence>
<keyword evidence="3" id="KW-1185">Reference proteome</keyword>